<protein>
    <submittedName>
        <fullName evidence="1">Uncharacterized protein</fullName>
    </submittedName>
</protein>
<accession>A0A396J0S4</accession>
<dbReference type="AlphaFoldDB" id="A0A396J0S4"/>
<gene>
    <name evidence="1" type="ORF">MtrunA17_Chr3g0134081</name>
</gene>
<dbReference type="EMBL" id="PSQE01000003">
    <property type="protein sequence ID" value="RHN70303.1"/>
    <property type="molecule type" value="Genomic_DNA"/>
</dbReference>
<comment type="caution">
    <text evidence="1">The sequence shown here is derived from an EMBL/GenBank/DDBJ whole genome shotgun (WGS) entry which is preliminary data.</text>
</comment>
<organism evidence="1 2">
    <name type="scientific">Medicago truncatula</name>
    <name type="common">Barrel medic</name>
    <name type="synonym">Medicago tribuloides</name>
    <dbReference type="NCBI Taxonomy" id="3880"/>
    <lineage>
        <taxon>Eukaryota</taxon>
        <taxon>Viridiplantae</taxon>
        <taxon>Streptophyta</taxon>
        <taxon>Embryophyta</taxon>
        <taxon>Tracheophyta</taxon>
        <taxon>Spermatophyta</taxon>
        <taxon>Magnoliopsida</taxon>
        <taxon>eudicotyledons</taxon>
        <taxon>Gunneridae</taxon>
        <taxon>Pentapetalae</taxon>
        <taxon>rosids</taxon>
        <taxon>fabids</taxon>
        <taxon>Fabales</taxon>
        <taxon>Fabaceae</taxon>
        <taxon>Papilionoideae</taxon>
        <taxon>50 kb inversion clade</taxon>
        <taxon>NPAAA clade</taxon>
        <taxon>Hologalegina</taxon>
        <taxon>IRL clade</taxon>
        <taxon>Trifolieae</taxon>
        <taxon>Medicago</taxon>
    </lineage>
</organism>
<evidence type="ECO:0000313" key="1">
    <source>
        <dbReference type="EMBL" id="RHN70303.1"/>
    </source>
</evidence>
<dbReference type="Gramene" id="rna18870">
    <property type="protein sequence ID" value="RHN70303.1"/>
    <property type="gene ID" value="gene18870"/>
</dbReference>
<reference evidence="2" key="1">
    <citation type="journal article" date="2018" name="Nat. Plants">
        <title>Whole-genome landscape of Medicago truncatula symbiotic genes.</title>
        <authorList>
            <person name="Pecrix Y."/>
            <person name="Staton S.E."/>
            <person name="Sallet E."/>
            <person name="Lelandais-Briere C."/>
            <person name="Moreau S."/>
            <person name="Carrere S."/>
            <person name="Blein T."/>
            <person name="Jardinaud M.F."/>
            <person name="Latrasse D."/>
            <person name="Zouine M."/>
            <person name="Zahm M."/>
            <person name="Kreplak J."/>
            <person name="Mayjonade B."/>
            <person name="Satge C."/>
            <person name="Perez M."/>
            <person name="Cauet S."/>
            <person name="Marande W."/>
            <person name="Chantry-Darmon C."/>
            <person name="Lopez-Roques C."/>
            <person name="Bouchez O."/>
            <person name="Berard A."/>
            <person name="Debelle F."/>
            <person name="Munos S."/>
            <person name="Bendahmane A."/>
            <person name="Berges H."/>
            <person name="Niebel A."/>
            <person name="Buitink J."/>
            <person name="Frugier F."/>
            <person name="Benhamed M."/>
            <person name="Crespi M."/>
            <person name="Gouzy J."/>
            <person name="Gamas P."/>
        </authorList>
    </citation>
    <scope>NUCLEOTIDE SEQUENCE [LARGE SCALE GENOMIC DNA]</scope>
    <source>
        <strain evidence="2">cv. Jemalong A17</strain>
    </source>
</reference>
<proteinExistence type="predicted"/>
<name>A0A396J0S4_MEDTR</name>
<evidence type="ECO:0000313" key="2">
    <source>
        <dbReference type="Proteomes" id="UP000265566"/>
    </source>
</evidence>
<sequence length="41" mass="4644">MQKQCLGKGSSYFGGSIRMLRGRCQQHAKQANQWFNALSRA</sequence>
<dbReference type="Proteomes" id="UP000265566">
    <property type="component" value="Chromosome 3"/>
</dbReference>